<dbReference type="AlphaFoldDB" id="A0A0C9U750"/>
<name>A0A0C9U750_PAXIN</name>
<protein>
    <submittedName>
        <fullName evidence="2">Uncharacterized protein</fullName>
    </submittedName>
</protein>
<reference evidence="2 3" key="1">
    <citation type="submission" date="2014-06" db="EMBL/GenBank/DDBJ databases">
        <authorList>
            <consortium name="DOE Joint Genome Institute"/>
            <person name="Kuo A."/>
            <person name="Kohler A."/>
            <person name="Nagy L.G."/>
            <person name="Floudas D."/>
            <person name="Copeland A."/>
            <person name="Barry K.W."/>
            <person name="Cichocki N."/>
            <person name="Veneault-Fourrey C."/>
            <person name="LaButti K."/>
            <person name="Lindquist E.A."/>
            <person name="Lipzen A."/>
            <person name="Lundell T."/>
            <person name="Morin E."/>
            <person name="Murat C."/>
            <person name="Sun H."/>
            <person name="Tunlid A."/>
            <person name="Henrissat B."/>
            <person name="Grigoriev I.V."/>
            <person name="Hibbett D.S."/>
            <person name="Martin F."/>
            <person name="Nordberg H.P."/>
            <person name="Cantor M.N."/>
            <person name="Hua S.X."/>
        </authorList>
    </citation>
    <scope>NUCLEOTIDE SEQUENCE [LARGE SCALE GENOMIC DNA]</scope>
    <source>
        <strain evidence="2 3">ATCC 200175</strain>
    </source>
</reference>
<dbReference type="OrthoDB" id="2610860at2759"/>
<gene>
    <name evidence="2" type="ORF">PAXINDRAFT_12136</name>
</gene>
<keyword evidence="3" id="KW-1185">Reference proteome</keyword>
<feature type="compositionally biased region" description="Acidic residues" evidence="1">
    <location>
        <begin position="88"/>
        <end position="101"/>
    </location>
</feature>
<dbReference type="HOGENOM" id="CLU_081165_0_0_1"/>
<evidence type="ECO:0000313" key="2">
    <source>
        <dbReference type="EMBL" id="KIJ15222.1"/>
    </source>
</evidence>
<feature type="region of interest" description="Disordered" evidence="1">
    <location>
        <begin position="85"/>
        <end position="117"/>
    </location>
</feature>
<reference evidence="3" key="2">
    <citation type="submission" date="2015-01" db="EMBL/GenBank/DDBJ databases">
        <title>Evolutionary Origins and Diversification of the Mycorrhizal Mutualists.</title>
        <authorList>
            <consortium name="DOE Joint Genome Institute"/>
            <consortium name="Mycorrhizal Genomics Consortium"/>
            <person name="Kohler A."/>
            <person name="Kuo A."/>
            <person name="Nagy L.G."/>
            <person name="Floudas D."/>
            <person name="Copeland A."/>
            <person name="Barry K.W."/>
            <person name="Cichocki N."/>
            <person name="Veneault-Fourrey C."/>
            <person name="LaButti K."/>
            <person name="Lindquist E.A."/>
            <person name="Lipzen A."/>
            <person name="Lundell T."/>
            <person name="Morin E."/>
            <person name="Murat C."/>
            <person name="Riley R."/>
            <person name="Ohm R."/>
            <person name="Sun H."/>
            <person name="Tunlid A."/>
            <person name="Henrissat B."/>
            <person name="Grigoriev I.V."/>
            <person name="Hibbett D.S."/>
            <person name="Martin F."/>
        </authorList>
    </citation>
    <scope>NUCLEOTIDE SEQUENCE [LARGE SCALE GENOMIC DNA]</scope>
    <source>
        <strain evidence="3">ATCC 200175</strain>
    </source>
</reference>
<dbReference type="EMBL" id="KN819338">
    <property type="protein sequence ID" value="KIJ15222.1"/>
    <property type="molecule type" value="Genomic_DNA"/>
</dbReference>
<sequence>MYSDIEFQLPGRNRAAPIDPEINIFKATLAKSLAFSRTFNNRNLEFPWYPCWGSTLFDLVADRSNLIVAPQHPLYFSDEDIERWGDDMGSETAEEGCDPYESEGPPPTIAAPHGPVPPPVLSTNITLDDYEYMEYDPDASFSTTPGRGVSEVYVDYAIIHVDASSCETPARYSGWQITQMSVPLLVEQKRFASRSLGGPELMRSIKDCISEAICQLHQQAAHLFVVDIEATSVMAIGACGPYWSDMIIERNNIPNIIEQVTTGKIMSKAHLTAEVKANLFARWTEPLLLDTPESNIRFHNIYERLCALGPVGNNEMVS</sequence>
<organism evidence="2 3">
    <name type="scientific">Paxillus involutus ATCC 200175</name>
    <dbReference type="NCBI Taxonomy" id="664439"/>
    <lineage>
        <taxon>Eukaryota</taxon>
        <taxon>Fungi</taxon>
        <taxon>Dikarya</taxon>
        <taxon>Basidiomycota</taxon>
        <taxon>Agaricomycotina</taxon>
        <taxon>Agaricomycetes</taxon>
        <taxon>Agaricomycetidae</taxon>
        <taxon>Boletales</taxon>
        <taxon>Paxilineae</taxon>
        <taxon>Paxillaceae</taxon>
        <taxon>Paxillus</taxon>
    </lineage>
</organism>
<proteinExistence type="predicted"/>
<dbReference type="Proteomes" id="UP000053647">
    <property type="component" value="Unassembled WGS sequence"/>
</dbReference>
<evidence type="ECO:0000256" key="1">
    <source>
        <dbReference type="SAM" id="MobiDB-lite"/>
    </source>
</evidence>
<feature type="compositionally biased region" description="Pro residues" evidence="1">
    <location>
        <begin position="104"/>
        <end position="117"/>
    </location>
</feature>
<accession>A0A0C9U750</accession>
<evidence type="ECO:0000313" key="3">
    <source>
        <dbReference type="Proteomes" id="UP000053647"/>
    </source>
</evidence>